<keyword evidence="2" id="KW-1185">Reference proteome</keyword>
<name>A0A2I0KTW6_PUNGR</name>
<gene>
    <name evidence="1" type="ORF">CRG98_007680</name>
</gene>
<evidence type="ECO:0000313" key="1">
    <source>
        <dbReference type="EMBL" id="PKI71912.1"/>
    </source>
</evidence>
<organism evidence="1 2">
    <name type="scientific">Punica granatum</name>
    <name type="common">Pomegranate</name>
    <dbReference type="NCBI Taxonomy" id="22663"/>
    <lineage>
        <taxon>Eukaryota</taxon>
        <taxon>Viridiplantae</taxon>
        <taxon>Streptophyta</taxon>
        <taxon>Embryophyta</taxon>
        <taxon>Tracheophyta</taxon>
        <taxon>Spermatophyta</taxon>
        <taxon>Magnoliopsida</taxon>
        <taxon>eudicotyledons</taxon>
        <taxon>Gunneridae</taxon>
        <taxon>Pentapetalae</taxon>
        <taxon>rosids</taxon>
        <taxon>malvids</taxon>
        <taxon>Myrtales</taxon>
        <taxon>Lythraceae</taxon>
        <taxon>Punica</taxon>
    </lineage>
</organism>
<protein>
    <submittedName>
        <fullName evidence="1">Uncharacterized protein</fullName>
    </submittedName>
</protein>
<proteinExistence type="predicted"/>
<sequence length="288" mass="32264">MHFAGLSWSLYSLRQSNKRFRLISPLLPSTLRSCRRNCPDIFEVEVQDESCLDFVLLGHPNLVISGETVHEGNLSVTCNVVDEYVDVRQRKIVLSAGLIEISIVDTNSDSSVFLLDWNNVHHPFGARHVGIGPGKDLLILLEEIDHSGSLCRLVARLDFHDTRFLFCANVDSLSGLDGRELVIFLSVQTLLDLRDVTILVRSFPEAYGMGLSETLLERALARPKLVTTTLSSPLGVERARAYTVQPHRTIRAITFLPGSRCYFSGQLLCNRVFQLSCHFSDSFLAFRG</sequence>
<dbReference type="AlphaFoldDB" id="A0A2I0KTW6"/>
<dbReference type="Proteomes" id="UP000233551">
    <property type="component" value="Unassembled WGS sequence"/>
</dbReference>
<accession>A0A2I0KTW6</accession>
<evidence type="ECO:0000313" key="2">
    <source>
        <dbReference type="Proteomes" id="UP000233551"/>
    </source>
</evidence>
<dbReference type="EMBL" id="PGOL01000350">
    <property type="protein sequence ID" value="PKI71912.1"/>
    <property type="molecule type" value="Genomic_DNA"/>
</dbReference>
<reference evidence="1 2" key="1">
    <citation type="submission" date="2017-11" db="EMBL/GenBank/DDBJ databases">
        <title>De-novo sequencing of pomegranate (Punica granatum L.) genome.</title>
        <authorList>
            <person name="Akparov Z."/>
            <person name="Amiraslanov A."/>
            <person name="Hajiyeva S."/>
            <person name="Abbasov M."/>
            <person name="Kaur K."/>
            <person name="Hamwieh A."/>
            <person name="Solovyev V."/>
            <person name="Salamov A."/>
            <person name="Braich B."/>
            <person name="Kosarev P."/>
            <person name="Mahmoud A."/>
            <person name="Hajiyev E."/>
            <person name="Babayeva S."/>
            <person name="Izzatullayeva V."/>
            <person name="Mammadov A."/>
            <person name="Mammadov A."/>
            <person name="Sharifova S."/>
            <person name="Ojaghi J."/>
            <person name="Eynullazada K."/>
            <person name="Bayramov B."/>
            <person name="Abdulazimova A."/>
            <person name="Shahmuradov I."/>
        </authorList>
    </citation>
    <scope>NUCLEOTIDE SEQUENCE [LARGE SCALE GENOMIC DNA]</scope>
    <source>
        <strain evidence="2">cv. AG2017</strain>
        <tissue evidence="1">Leaf</tissue>
    </source>
</reference>
<comment type="caution">
    <text evidence="1">The sequence shown here is derived from an EMBL/GenBank/DDBJ whole genome shotgun (WGS) entry which is preliminary data.</text>
</comment>